<feature type="region of interest" description="Disordered" evidence="1">
    <location>
        <begin position="35"/>
        <end position="61"/>
    </location>
</feature>
<evidence type="ECO:0000256" key="1">
    <source>
        <dbReference type="SAM" id="MobiDB-lite"/>
    </source>
</evidence>
<evidence type="ECO:0000313" key="3">
    <source>
        <dbReference type="Proteomes" id="UP001291623"/>
    </source>
</evidence>
<gene>
    <name evidence="2" type="ORF">RND71_003456</name>
</gene>
<reference evidence="2" key="1">
    <citation type="submission" date="2023-12" db="EMBL/GenBank/DDBJ databases">
        <title>Genome assembly of Anisodus tanguticus.</title>
        <authorList>
            <person name="Wang Y.-J."/>
        </authorList>
    </citation>
    <scope>NUCLEOTIDE SEQUENCE</scope>
    <source>
        <strain evidence="2">KB-2021</strain>
        <tissue evidence="2">Leaf</tissue>
    </source>
</reference>
<sequence>MAKCQCTLALRSVVRPNWVNGCPCPLSHHKRRERGARLAADAHSQVRTTTQPSHRQSPLRSSHDCVVSCSTISIHDFDPRRPISISNPISSILGSKARYAISALQLFKNRKNIILAIKKNQENYQEFGLTILFSEVSSVDQFLFYCDCFTSSFADLFGLLVLQHLHSISLNPKDTLMCFLRFIVSGKSEKGKREIISVTEYENE</sequence>
<accession>A0AAE1SVW9</accession>
<dbReference type="Proteomes" id="UP001291623">
    <property type="component" value="Unassembled WGS sequence"/>
</dbReference>
<name>A0AAE1SVW9_9SOLA</name>
<keyword evidence="3" id="KW-1185">Reference proteome</keyword>
<protein>
    <submittedName>
        <fullName evidence="2">Uncharacterized protein</fullName>
    </submittedName>
</protein>
<dbReference type="AlphaFoldDB" id="A0AAE1SVW9"/>
<comment type="caution">
    <text evidence="2">The sequence shown here is derived from an EMBL/GenBank/DDBJ whole genome shotgun (WGS) entry which is preliminary data.</text>
</comment>
<organism evidence="2 3">
    <name type="scientific">Anisodus tanguticus</name>
    <dbReference type="NCBI Taxonomy" id="243964"/>
    <lineage>
        <taxon>Eukaryota</taxon>
        <taxon>Viridiplantae</taxon>
        <taxon>Streptophyta</taxon>
        <taxon>Embryophyta</taxon>
        <taxon>Tracheophyta</taxon>
        <taxon>Spermatophyta</taxon>
        <taxon>Magnoliopsida</taxon>
        <taxon>eudicotyledons</taxon>
        <taxon>Gunneridae</taxon>
        <taxon>Pentapetalae</taxon>
        <taxon>asterids</taxon>
        <taxon>lamiids</taxon>
        <taxon>Solanales</taxon>
        <taxon>Solanaceae</taxon>
        <taxon>Solanoideae</taxon>
        <taxon>Hyoscyameae</taxon>
        <taxon>Anisodus</taxon>
    </lineage>
</organism>
<proteinExistence type="predicted"/>
<dbReference type="EMBL" id="JAVYJV010000002">
    <property type="protein sequence ID" value="KAK4377160.1"/>
    <property type="molecule type" value="Genomic_DNA"/>
</dbReference>
<evidence type="ECO:0000313" key="2">
    <source>
        <dbReference type="EMBL" id="KAK4377160.1"/>
    </source>
</evidence>
<feature type="compositionally biased region" description="Polar residues" evidence="1">
    <location>
        <begin position="45"/>
        <end position="60"/>
    </location>
</feature>